<dbReference type="KEGG" id="vg:29124967"/>
<dbReference type="Proteomes" id="UP000201371">
    <property type="component" value="Segment"/>
</dbReference>
<feature type="transmembrane region" description="Helical" evidence="1">
    <location>
        <begin position="43"/>
        <end position="71"/>
    </location>
</feature>
<protein>
    <submittedName>
        <fullName evidence="2">Uncharacterized protein</fullName>
    </submittedName>
</protein>
<keyword evidence="3" id="KW-1185">Reference proteome</keyword>
<evidence type="ECO:0000256" key="1">
    <source>
        <dbReference type="SAM" id="Phobius"/>
    </source>
</evidence>
<evidence type="ECO:0000313" key="3">
    <source>
        <dbReference type="Proteomes" id="UP000201371"/>
    </source>
</evidence>
<dbReference type="RefSeq" id="YP_009301064.1">
    <property type="nucleotide sequence ID" value="NC_031230.1"/>
</dbReference>
<proteinExistence type="predicted"/>
<sequence length="85" mass="9453">MTRKKARALGLVAWPLFLILLTWLAFSTFYEAYPDTEGVSTGVLIIGNIITFALIVGWASVGALVLIAAYYGVRRVVDWYDDLPE</sequence>
<dbReference type="EMBL" id="KU963248">
    <property type="protein sequence ID" value="AMS02554.1"/>
    <property type="molecule type" value="Genomic_DNA"/>
</dbReference>
<name>A0A142K8X1_9CAUD</name>
<accession>A0A142K8X1</accession>
<dbReference type="GeneID" id="29124967"/>
<keyword evidence="1" id="KW-0472">Membrane</keyword>
<keyword evidence="1" id="KW-0812">Transmembrane</keyword>
<evidence type="ECO:0000313" key="2">
    <source>
        <dbReference type="EMBL" id="AMS02554.1"/>
    </source>
</evidence>
<keyword evidence="1" id="KW-1133">Transmembrane helix</keyword>
<reference evidence="3" key="1">
    <citation type="submission" date="2016-03" db="EMBL/GenBank/DDBJ databases">
        <authorList>
            <person name="Ploux O."/>
        </authorList>
    </citation>
    <scope>NUCLEOTIDE SEQUENCE [LARGE SCALE GENOMIC DNA]</scope>
</reference>
<organism evidence="2 3">
    <name type="scientific">Gordonia phage Yvonnetastic</name>
    <dbReference type="NCBI Taxonomy" id="1821566"/>
    <lineage>
        <taxon>Viruses</taxon>
        <taxon>Duplodnaviria</taxon>
        <taxon>Heunggongvirae</taxon>
        <taxon>Uroviricota</taxon>
        <taxon>Caudoviricetes</taxon>
        <taxon>Yvonnevirus</taxon>
        <taxon>Yvonnevirus yvonnetastic</taxon>
        <taxon>Gordonia virus Yvonnetastic</taxon>
    </lineage>
</organism>
<gene>
    <name evidence="2" type="primary">5</name>
    <name evidence="2" type="ORF">SEA_YVONNETASTIC_5</name>
</gene>